<reference evidence="3" key="1">
    <citation type="submission" date="2022-04" db="EMBL/GenBank/DDBJ databases">
        <title>Desulfatitalea alkaliphila sp. nov., a novel anaerobic sulfate-reducing bacterium isolated from terrestrial mud volcano, Taman Peninsula, Russia.</title>
        <authorList>
            <person name="Khomyakova M.A."/>
            <person name="Merkel A.Y."/>
            <person name="Slobodkin A.I."/>
        </authorList>
    </citation>
    <scope>NUCLEOTIDE SEQUENCE</scope>
    <source>
        <strain evidence="3">M08but</strain>
    </source>
</reference>
<sequence>MNSRLLTCMFLCAFLIPSMTQNASAWNQGTHRQINHEAVNLFLSQMQNKEKYSLSPITRDLRNEPYRGIAVDSSCLYVKDYQLTLGNYTMAQWIVLGGDWADEPHLYASLRHFYDPLGRVEHYLTDGWIVHGVLYESPEIDARTWALDHPDNPFSFKQGLVYYKLAMEVDDERPLPPMLSQSHFKLNLNLVPVDHADQRRTYLALAYRALGESMHMLADMTQPAHVRNDAHALDEPIESRVFSEHVRSAARDPLLDPRLTPFLAGAGGTQQKPEALFHRVATFINENFYSADTIYDQPSHVIPNHYDRFLALPYPSPQFADLQERYTRVQGYLIQRRVKRYEGKGGAFDWMLMTMAQERLSFHWFDPDQSVLVDPLESAGRLLGKHGRYHIPNAYAPDQAKVLLPIAIYANADLMDMFFPTLELKATYTDEGIQQGNAPGRNNYSRNVIRIDAEMEHYQARDKAWSDYELLVEYTGAAKLVISEEDNAVKTRELYFRNGKLDKIEMPDGSLERRDLQLYAPLAGEALTEEEEFYRIENLQSVHIEIKAGTRHFQSESFLFESEEATVTILPPRIVTYELQRGATRVTHNFEAVGRPEATYRFTWKFGDGNTFTEIVQPGATSRASHTYYNLNAGDRFYPEVTLETVDRVFLAVDSMTINITQASDSGQGSTTSGTFRPSDDLPWISYTITGAGDTSYVDSPESDKWWEANQRTRTFTGMMDGEALTISGTVYVPLPSGPSVREAYLDVRAWSQTEQRYEKRFMPGTLENFNISVPVAQGQRAQFYIHVSPSINKSTRVDGSFN</sequence>
<evidence type="ECO:0000313" key="3">
    <source>
        <dbReference type="EMBL" id="MCJ8501256.1"/>
    </source>
</evidence>
<evidence type="ECO:0000313" key="4">
    <source>
        <dbReference type="Proteomes" id="UP001165427"/>
    </source>
</evidence>
<feature type="signal peptide" evidence="1">
    <location>
        <begin position="1"/>
        <end position="25"/>
    </location>
</feature>
<evidence type="ECO:0000256" key="1">
    <source>
        <dbReference type="SAM" id="SignalP"/>
    </source>
</evidence>
<name>A0AA41UL96_9BACT</name>
<dbReference type="GO" id="GO:0016788">
    <property type="term" value="F:hydrolase activity, acting on ester bonds"/>
    <property type="evidence" value="ECO:0007669"/>
    <property type="project" value="InterPro"/>
</dbReference>
<accession>A0AA41UL96</accession>
<proteinExistence type="predicted"/>
<dbReference type="SUPFAM" id="SSF48537">
    <property type="entry name" value="Phospholipase C/P1 nuclease"/>
    <property type="match status" value="1"/>
</dbReference>
<protein>
    <recommendedName>
        <fullName evidence="2">PKD domain-containing protein</fullName>
    </recommendedName>
</protein>
<dbReference type="PROSITE" id="PS50093">
    <property type="entry name" value="PKD"/>
    <property type="match status" value="1"/>
</dbReference>
<dbReference type="Gene3D" id="1.10.575.10">
    <property type="entry name" value="P1 Nuclease"/>
    <property type="match status" value="1"/>
</dbReference>
<dbReference type="Proteomes" id="UP001165427">
    <property type="component" value="Unassembled WGS sequence"/>
</dbReference>
<dbReference type="RefSeq" id="WP_246908132.1">
    <property type="nucleotide sequence ID" value="NZ_JALJRB010000012.1"/>
</dbReference>
<dbReference type="EMBL" id="JALJRB010000012">
    <property type="protein sequence ID" value="MCJ8501256.1"/>
    <property type="molecule type" value="Genomic_DNA"/>
</dbReference>
<dbReference type="InterPro" id="IPR000601">
    <property type="entry name" value="PKD_dom"/>
</dbReference>
<gene>
    <name evidence="3" type="ORF">MRX98_11785</name>
</gene>
<evidence type="ECO:0000259" key="2">
    <source>
        <dbReference type="PROSITE" id="PS50093"/>
    </source>
</evidence>
<organism evidence="3 4">
    <name type="scientific">Desulfatitalea alkaliphila</name>
    <dbReference type="NCBI Taxonomy" id="2929485"/>
    <lineage>
        <taxon>Bacteria</taxon>
        <taxon>Pseudomonadati</taxon>
        <taxon>Thermodesulfobacteriota</taxon>
        <taxon>Desulfobacteria</taxon>
        <taxon>Desulfobacterales</taxon>
        <taxon>Desulfosarcinaceae</taxon>
        <taxon>Desulfatitalea</taxon>
    </lineage>
</organism>
<feature type="chain" id="PRO_5041386285" description="PKD domain-containing protein" evidence="1">
    <location>
        <begin position="26"/>
        <end position="803"/>
    </location>
</feature>
<feature type="domain" description="PKD" evidence="2">
    <location>
        <begin position="586"/>
        <end position="628"/>
    </location>
</feature>
<comment type="caution">
    <text evidence="3">The sequence shown here is derived from an EMBL/GenBank/DDBJ whole genome shotgun (WGS) entry which is preliminary data.</text>
</comment>
<dbReference type="AlphaFoldDB" id="A0AA41UL96"/>
<keyword evidence="4" id="KW-1185">Reference proteome</keyword>
<keyword evidence="1" id="KW-0732">Signal</keyword>
<dbReference type="InterPro" id="IPR008947">
    <property type="entry name" value="PLipase_C/P1_nuclease_dom_sf"/>
</dbReference>